<keyword evidence="3" id="KW-1185">Reference proteome</keyword>
<comment type="caution">
    <text evidence="2">The sequence shown here is derived from an EMBL/GenBank/DDBJ whole genome shotgun (WGS) entry which is preliminary data.</text>
</comment>
<organism evidence="2 3">
    <name type="scientific">Opisthorchis felineus</name>
    <dbReference type="NCBI Taxonomy" id="147828"/>
    <lineage>
        <taxon>Eukaryota</taxon>
        <taxon>Metazoa</taxon>
        <taxon>Spiralia</taxon>
        <taxon>Lophotrochozoa</taxon>
        <taxon>Platyhelminthes</taxon>
        <taxon>Trematoda</taxon>
        <taxon>Digenea</taxon>
        <taxon>Opisthorchiida</taxon>
        <taxon>Opisthorchiata</taxon>
        <taxon>Opisthorchiidae</taxon>
        <taxon>Opisthorchis</taxon>
    </lineage>
</organism>
<dbReference type="GO" id="GO:0005737">
    <property type="term" value="C:cytoplasm"/>
    <property type="evidence" value="ECO:0007669"/>
    <property type="project" value="TreeGrafter"/>
</dbReference>
<accession>A0A4S2LJB6</accession>
<sequence>MSIYLLPWQGSTTSSRMETVIKGNTDTEANRASDRQNSYIIRPPFDQKFRPSIVKSILSQILKERLENEAYSSETTHDRCIEIADVIKQTLKNTLNLSRYRYLVQVIIGEQRGQGVKVAYRCYWDADTDNYAEASFMNESLFCVASAFGVYSY</sequence>
<dbReference type="Gene3D" id="3.30.1140.40">
    <property type="entry name" value="Tctex-1"/>
    <property type="match status" value="1"/>
</dbReference>
<gene>
    <name evidence="2" type="ORF">CRM22_006786</name>
</gene>
<proteinExistence type="inferred from homology"/>
<evidence type="ECO:0008006" key="4">
    <source>
        <dbReference type="Google" id="ProtNLM"/>
    </source>
</evidence>
<dbReference type="GO" id="GO:0005868">
    <property type="term" value="C:cytoplasmic dynein complex"/>
    <property type="evidence" value="ECO:0007669"/>
    <property type="project" value="TreeGrafter"/>
</dbReference>
<dbReference type="EMBL" id="SJOL01007097">
    <property type="protein sequence ID" value="TGZ63702.1"/>
    <property type="molecule type" value="Genomic_DNA"/>
</dbReference>
<reference evidence="2 3" key="1">
    <citation type="journal article" date="2019" name="BMC Genomics">
        <title>New insights from Opisthorchis felineus genome: update on genomics of the epidemiologically important liver flukes.</title>
        <authorList>
            <person name="Ershov N.I."/>
            <person name="Mordvinov V.A."/>
            <person name="Prokhortchouk E.B."/>
            <person name="Pakharukova M.Y."/>
            <person name="Gunbin K.V."/>
            <person name="Ustyantsev K."/>
            <person name="Genaev M.A."/>
            <person name="Blinov A.G."/>
            <person name="Mazur A."/>
            <person name="Boulygina E."/>
            <person name="Tsygankova S."/>
            <person name="Khrameeva E."/>
            <person name="Chekanov N."/>
            <person name="Fan G."/>
            <person name="Xiao A."/>
            <person name="Zhang H."/>
            <person name="Xu X."/>
            <person name="Yang H."/>
            <person name="Solovyev V."/>
            <person name="Lee S.M."/>
            <person name="Liu X."/>
            <person name="Afonnikov D.A."/>
            <person name="Skryabin K.G."/>
        </authorList>
    </citation>
    <scope>NUCLEOTIDE SEQUENCE [LARGE SCALE GENOMIC DNA]</scope>
    <source>
        <strain evidence="2">AK-0245</strain>
        <tissue evidence="2">Whole organism</tissue>
    </source>
</reference>
<evidence type="ECO:0000313" key="2">
    <source>
        <dbReference type="EMBL" id="TGZ63702.1"/>
    </source>
</evidence>
<dbReference type="InterPro" id="IPR005334">
    <property type="entry name" value="Tctex-1-like"/>
</dbReference>
<name>A0A4S2LJB6_OPIFE</name>
<dbReference type="Pfam" id="PF03645">
    <property type="entry name" value="Tctex-1"/>
    <property type="match status" value="1"/>
</dbReference>
<dbReference type="OrthoDB" id="10260741at2759"/>
<dbReference type="PANTHER" id="PTHR21255:SF7">
    <property type="entry name" value="DYNEIN LIGHT CHAIN TCTEX-TYPE PROTEIN 2B"/>
    <property type="match status" value="1"/>
</dbReference>
<dbReference type="GO" id="GO:0007018">
    <property type="term" value="P:microtubule-based movement"/>
    <property type="evidence" value="ECO:0007669"/>
    <property type="project" value="TreeGrafter"/>
</dbReference>
<evidence type="ECO:0000256" key="1">
    <source>
        <dbReference type="ARBA" id="ARBA00005361"/>
    </source>
</evidence>
<dbReference type="GO" id="GO:0045505">
    <property type="term" value="F:dynein intermediate chain binding"/>
    <property type="evidence" value="ECO:0007669"/>
    <property type="project" value="TreeGrafter"/>
</dbReference>
<dbReference type="STRING" id="147828.A0A4S2LJB6"/>
<dbReference type="InterPro" id="IPR038586">
    <property type="entry name" value="Tctex-1-like_sf"/>
</dbReference>
<protein>
    <recommendedName>
        <fullName evidence="4">Tctex1 domain-containing protein 2</fullName>
    </recommendedName>
</protein>
<evidence type="ECO:0000313" key="3">
    <source>
        <dbReference type="Proteomes" id="UP000308267"/>
    </source>
</evidence>
<dbReference type="PANTHER" id="PTHR21255">
    <property type="entry name" value="T-COMPLEX-ASSOCIATED-TESTIS-EXPRESSED 1/ DYNEIN LIGHT CHAIN"/>
    <property type="match status" value="1"/>
</dbReference>
<dbReference type="CDD" id="cd21459">
    <property type="entry name" value="DLC-like_TCTEX1D2"/>
    <property type="match status" value="1"/>
</dbReference>
<dbReference type="Proteomes" id="UP000308267">
    <property type="component" value="Unassembled WGS sequence"/>
</dbReference>
<comment type="similarity">
    <text evidence="1">Belongs to the dynein light chain Tctex-type family.</text>
</comment>
<dbReference type="FunFam" id="3.30.1140.40:FF:000003">
    <property type="entry name" value="tctex1 domain-containing protein 2"/>
    <property type="match status" value="1"/>
</dbReference>
<dbReference type="AlphaFoldDB" id="A0A4S2LJB6"/>